<dbReference type="Proteomes" id="UP000182125">
    <property type="component" value="Unassembled WGS sequence"/>
</dbReference>
<feature type="transmembrane region" description="Helical" evidence="1">
    <location>
        <begin position="12"/>
        <end position="34"/>
    </location>
</feature>
<gene>
    <name evidence="2" type="ORF">SAMN05216170_0534</name>
</gene>
<dbReference type="AlphaFoldDB" id="A0A1I0MFU4"/>
<sequence length="130" mass="14884">MKMKLYGAEVPFILFLRWWVAELTLALFGGYFGSEGFYPEALLISGFYWLGFPALMWLMCSAYRHSGHCSLESRLWFVFSAVVPASNVFVWVFRFYPYSTAVISLLWTLLLFRVGLALGAEKTLGLNRGE</sequence>
<feature type="transmembrane region" description="Helical" evidence="1">
    <location>
        <begin position="102"/>
        <end position="120"/>
    </location>
</feature>
<protein>
    <submittedName>
        <fullName evidence="2">Uncharacterized protein</fullName>
    </submittedName>
</protein>
<keyword evidence="1" id="KW-0472">Membrane</keyword>
<dbReference type="EMBL" id="FOIW01000001">
    <property type="protein sequence ID" value="SEV87129.1"/>
    <property type="molecule type" value="Genomic_DNA"/>
</dbReference>
<evidence type="ECO:0000256" key="1">
    <source>
        <dbReference type="SAM" id="Phobius"/>
    </source>
</evidence>
<proteinExistence type="predicted"/>
<organism evidence="2 3">
    <name type="scientific">Thermococcus thioreducens</name>
    <dbReference type="NCBI Taxonomy" id="277988"/>
    <lineage>
        <taxon>Archaea</taxon>
        <taxon>Methanobacteriati</taxon>
        <taxon>Methanobacteriota</taxon>
        <taxon>Thermococci</taxon>
        <taxon>Thermococcales</taxon>
        <taxon>Thermococcaceae</taxon>
        <taxon>Thermococcus</taxon>
    </lineage>
</organism>
<evidence type="ECO:0000313" key="3">
    <source>
        <dbReference type="Proteomes" id="UP000182125"/>
    </source>
</evidence>
<accession>A0A1I0MFU4</accession>
<feature type="transmembrane region" description="Helical" evidence="1">
    <location>
        <begin position="46"/>
        <end position="63"/>
    </location>
</feature>
<name>A0A1I0MFU4_9EURY</name>
<reference evidence="2 3" key="1">
    <citation type="submission" date="2016-10" db="EMBL/GenBank/DDBJ databases">
        <authorList>
            <person name="de Groot N.N."/>
        </authorList>
    </citation>
    <scope>NUCLEOTIDE SEQUENCE [LARGE SCALE GENOMIC DNA]</scope>
    <source>
        <strain evidence="2 3">OGL-20</strain>
    </source>
</reference>
<keyword evidence="1" id="KW-1133">Transmembrane helix</keyword>
<evidence type="ECO:0000313" key="2">
    <source>
        <dbReference type="EMBL" id="SEV87129.1"/>
    </source>
</evidence>
<keyword evidence="1" id="KW-0812">Transmembrane</keyword>
<feature type="transmembrane region" description="Helical" evidence="1">
    <location>
        <begin position="75"/>
        <end position="96"/>
    </location>
</feature>